<evidence type="ECO:0000313" key="10">
    <source>
        <dbReference type="Proteomes" id="UP001489004"/>
    </source>
</evidence>
<name>A0AAW1PSJ7_9CHLO</name>
<dbReference type="Proteomes" id="UP001489004">
    <property type="component" value="Unassembled WGS sequence"/>
</dbReference>
<keyword evidence="4" id="KW-0677">Repeat</keyword>
<dbReference type="InterPro" id="IPR051628">
    <property type="entry name" value="LUBAC_E3_Ligases"/>
</dbReference>
<keyword evidence="6" id="KW-0833">Ubl conjugation pathway</keyword>
<comment type="caution">
    <text evidence="9">The sequence shown here is derived from an EMBL/GenBank/DDBJ whole genome shotgun (WGS) entry which is preliminary data.</text>
</comment>
<dbReference type="GO" id="GO:0043161">
    <property type="term" value="P:proteasome-mediated ubiquitin-dependent protein catabolic process"/>
    <property type="evidence" value="ECO:0007669"/>
    <property type="project" value="TreeGrafter"/>
</dbReference>
<dbReference type="AlphaFoldDB" id="A0AAW1PSJ7"/>
<evidence type="ECO:0000256" key="5">
    <source>
        <dbReference type="ARBA" id="ARBA00022771"/>
    </source>
</evidence>
<evidence type="ECO:0000313" key="9">
    <source>
        <dbReference type="EMBL" id="KAK9812800.1"/>
    </source>
</evidence>
<dbReference type="SUPFAM" id="SSF57850">
    <property type="entry name" value="RING/U-box"/>
    <property type="match status" value="2"/>
</dbReference>
<dbReference type="PANTHER" id="PTHR22770:SF13">
    <property type="entry name" value="RING-TYPE DOMAIN-CONTAINING PROTEIN"/>
    <property type="match status" value="1"/>
</dbReference>
<dbReference type="GO" id="GO:0043130">
    <property type="term" value="F:ubiquitin binding"/>
    <property type="evidence" value="ECO:0007669"/>
    <property type="project" value="TreeGrafter"/>
</dbReference>
<keyword evidence="5" id="KW-0863">Zinc-finger</keyword>
<dbReference type="InterPro" id="IPR044066">
    <property type="entry name" value="TRIAD_supradom"/>
</dbReference>
<reference evidence="9 10" key="1">
    <citation type="journal article" date="2024" name="Nat. Commun.">
        <title>Phylogenomics reveals the evolutionary origins of lichenization in chlorophyte algae.</title>
        <authorList>
            <person name="Puginier C."/>
            <person name="Libourel C."/>
            <person name="Otte J."/>
            <person name="Skaloud P."/>
            <person name="Haon M."/>
            <person name="Grisel S."/>
            <person name="Petersen M."/>
            <person name="Berrin J.G."/>
            <person name="Delaux P.M."/>
            <person name="Dal Grande F."/>
            <person name="Keller J."/>
        </authorList>
    </citation>
    <scope>NUCLEOTIDE SEQUENCE [LARGE SCALE GENOMIC DNA]</scope>
    <source>
        <strain evidence="9 10">SAG 2043</strain>
    </source>
</reference>
<dbReference type="Gene3D" id="2.20.25.20">
    <property type="match status" value="1"/>
</dbReference>
<feature type="domain" description="RING-type" evidence="8">
    <location>
        <begin position="31"/>
        <end position="268"/>
    </location>
</feature>
<evidence type="ECO:0000256" key="4">
    <source>
        <dbReference type="ARBA" id="ARBA00022737"/>
    </source>
</evidence>
<dbReference type="PROSITE" id="PS51873">
    <property type="entry name" value="TRIAD"/>
    <property type="match status" value="1"/>
</dbReference>
<proteinExistence type="predicted"/>
<dbReference type="EMBL" id="JALJOR010000008">
    <property type="protein sequence ID" value="KAK9812800.1"/>
    <property type="molecule type" value="Genomic_DNA"/>
</dbReference>
<dbReference type="GO" id="GO:0004842">
    <property type="term" value="F:ubiquitin-protein transferase activity"/>
    <property type="evidence" value="ECO:0007669"/>
    <property type="project" value="TreeGrafter"/>
</dbReference>
<evidence type="ECO:0000256" key="7">
    <source>
        <dbReference type="ARBA" id="ARBA00022833"/>
    </source>
</evidence>
<evidence type="ECO:0000256" key="6">
    <source>
        <dbReference type="ARBA" id="ARBA00022786"/>
    </source>
</evidence>
<keyword evidence="2" id="KW-0808">Transferase</keyword>
<accession>A0AAW1PSJ7</accession>
<keyword evidence="7" id="KW-0862">Zinc</keyword>
<dbReference type="InterPro" id="IPR002867">
    <property type="entry name" value="IBR_dom"/>
</dbReference>
<dbReference type="Gene3D" id="1.20.120.1750">
    <property type="match status" value="1"/>
</dbReference>
<protein>
    <recommendedName>
        <fullName evidence="8">RING-type domain-containing protein</fullName>
    </recommendedName>
</protein>
<evidence type="ECO:0000256" key="1">
    <source>
        <dbReference type="ARBA" id="ARBA00004906"/>
    </source>
</evidence>
<keyword evidence="10" id="KW-1185">Reference proteome</keyword>
<sequence>MNLCACKTLFFENTGSDPQGPSAQRLTQKPAPMHSRVVVLNAVGELDFPILCPLCKAGQCGCAKCGQSANVASSDSAGEAYVECCSLDADVAMLLTPKEQGDYEQKTLKAAAHRTADLVLCPRPDCEGLVVMDEGEPQFVCPLCRYAWCRACQTPGHLGQTCAQMHGPGHQLAAATGKLVTKLRNLATRAPGQRSDRQFIRYLRKHKTILCPTCGHGLQKTEGNCNHIMCGVCKTHVCWLCSEKIPARTYDDATAHFWNKRSPCYGRVHD</sequence>
<organism evidence="9 10">
    <name type="scientific">[Myrmecia] bisecta</name>
    <dbReference type="NCBI Taxonomy" id="41462"/>
    <lineage>
        <taxon>Eukaryota</taxon>
        <taxon>Viridiplantae</taxon>
        <taxon>Chlorophyta</taxon>
        <taxon>core chlorophytes</taxon>
        <taxon>Trebouxiophyceae</taxon>
        <taxon>Trebouxiales</taxon>
        <taxon>Trebouxiaceae</taxon>
        <taxon>Myrmecia</taxon>
    </lineage>
</organism>
<dbReference type="SMART" id="SM00647">
    <property type="entry name" value="IBR"/>
    <property type="match status" value="2"/>
</dbReference>
<evidence type="ECO:0000256" key="2">
    <source>
        <dbReference type="ARBA" id="ARBA00022679"/>
    </source>
</evidence>
<evidence type="ECO:0000256" key="3">
    <source>
        <dbReference type="ARBA" id="ARBA00022723"/>
    </source>
</evidence>
<dbReference type="PANTHER" id="PTHR22770">
    <property type="entry name" value="UBIQUITIN CONJUGATING ENZYME 7 INTERACTING PROTEIN-RELATED"/>
    <property type="match status" value="1"/>
</dbReference>
<dbReference type="GO" id="GO:0008270">
    <property type="term" value="F:zinc ion binding"/>
    <property type="evidence" value="ECO:0007669"/>
    <property type="project" value="UniProtKB-KW"/>
</dbReference>
<gene>
    <name evidence="9" type="ORF">WJX72_004047</name>
</gene>
<keyword evidence="3" id="KW-0479">Metal-binding</keyword>
<dbReference type="GO" id="GO:0071797">
    <property type="term" value="C:LUBAC complex"/>
    <property type="evidence" value="ECO:0007669"/>
    <property type="project" value="TreeGrafter"/>
</dbReference>
<dbReference type="GO" id="GO:0097039">
    <property type="term" value="P:protein linear polyubiquitination"/>
    <property type="evidence" value="ECO:0007669"/>
    <property type="project" value="TreeGrafter"/>
</dbReference>
<evidence type="ECO:0000259" key="8">
    <source>
        <dbReference type="PROSITE" id="PS51873"/>
    </source>
</evidence>
<dbReference type="Pfam" id="PF01485">
    <property type="entry name" value="IBR"/>
    <property type="match status" value="2"/>
</dbReference>
<comment type="pathway">
    <text evidence="1">Protein modification; protein ubiquitination.</text>
</comment>